<reference evidence="1 2" key="1">
    <citation type="submission" date="2019-08" db="EMBL/GenBank/DDBJ databases">
        <authorList>
            <person name="Wang G."/>
            <person name="Xu Z."/>
        </authorList>
    </citation>
    <scope>NUCLEOTIDE SEQUENCE [LARGE SCALE GENOMIC DNA]</scope>
    <source>
        <strain evidence="1 2">ZX</strain>
    </source>
</reference>
<protein>
    <submittedName>
        <fullName evidence="1">Uncharacterized protein</fullName>
    </submittedName>
</protein>
<organism evidence="1 2">
    <name type="scientific">Sphingomonas montanisoli</name>
    <dbReference type="NCBI Taxonomy" id="2606412"/>
    <lineage>
        <taxon>Bacteria</taxon>
        <taxon>Pseudomonadati</taxon>
        <taxon>Pseudomonadota</taxon>
        <taxon>Alphaproteobacteria</taxon>
        <taxon>Sphingomonadales</taxon>
        <taxon>Sphingomonadaceae</taxon>
        <taxon>Sphingomonas</taxon>
    </lineage>
</organism>
<accession>A0A5D9C886</accession>
<sequence>MPFVTDLSDAPFGEVAQTVEHAADALYFNDSGRAAARPVALRENPRWSADLTKSISTISTLQIKSLAEPHTRISPIFIGH</sequence>
<evidence type="ECO:0000313" key="2">
    <source>
        <dbReference type="Proteomes" id="UP000322077"/>
    </source>
</evidence>
<comment type="caution">
    <text evidence="1">The sequence shown here is derived from an EMBL/GenBank/DDBJ whole genome shotgun (WGS) entry which is preliminary data.</text>
</comment>
<dbReference type="AlphaFoldDB" id="A0A5D9C886"/>
<gene>
    <name evidence="1" type="ORF">FYJ91_06640</name>
</gene>
<proteinExistence type="predicted"/>
<name>A0A5D9C886_9SPHN</name>
<keyword evidence="2" id="KW-1185">Reference proteome</keyword>
<dbReference type="Proteomes" id="UP000322077">
    <property type="component" value="Unassembled WGS sequence"/>
</dbReference>
<dbReference type="EMBL" id="VTOU01000002">
    <property type="protein sequence ID" value="TZG27290.1"/>
    <property type="molecule type" value="Genomic_DNA"/>
</dbReference>
<evidence type="ECO:0000313" key="1">
    <source>
        <dbReference type="EMBL" id="TZG27290.1"/>
    </source>
</evidence>